<organism evidence="1 2">
    <name type="scientific">Chryseobacterium suipulveris</name>
    <dbReference type="NCBI Taxonomy" id="2929800"/>
    <lineage>
        <taxon>Bacteria</taxon>
        <taxon>Pseudomonadati</taxon>
        <taxon>Bacteroidota</taxon>
        <taxon>Flavobacteriia</taxon>
        <taxon>Flavobacteriales</taxon>
        <taxon>Weeksellaceae</taxon>
        <taxon>Chryseobacterium group</taxon>
        <taxon>Chryseobacterium</taxon>
    </lineage>
</organism>
<keyword evidence="2" id="KW-1185">Reference proteome</keyword>
<protein>
    <submittedName>
        <fullName evidence="1">Uncharacterized protein</fullName>
    </submittedName>
</protein>
<gene>
    <name evidence="1" type="ORF">MTP09_06315</name>
</gene>
<evidence type="ECO:0000313" key="1">
    <source>
        <dbReference type="EMBL" id="UOE42250.1"/>
    </source>
</evidence>
<dbReference type="RefSeq" id="WP_243551248.1">
    <property type="nucleotide sequence ID" value="NZ_CP094532.1"/>
</dbReference>
<proteinExistence type="predicted"/>
<dbReference type="EMBL" id="CP094532">
    <property type="protein sequence ID" value="UOE42250.1"/>
    <property type="molecule type" value="Genomic_DNA"/>
</dbReference>
<reference evidence="1 2" key="1">
    <citation type="submission" date="2022-03" db="EMBL/GenBank/DDBJ databases">
        <title>Chryseobacterium sp. isolated from particulate matters in swine house.</title>
        <authorList>
            <person name="Won M."/>
            <person name="Kim S.-J."/>
            <person name="Kwon S.-W."/>
        </authorList>
    </citation>
    <scope>NUCLEOTIDE SEQUENCE [LARGE SCALE GENOMIC DNA]</scope>
    <source>
        <strain evidence="1 2">SC2-2</strain>
    </source>
</reference>
<sequence length="104" mass="12402">MNLKDIILGCNSFEDTEEYINVVFAQKIGENFQHNSNAIALEIPVEEMENLKLQELTEKYCTNFDYFLEMFVLQDFYNDLTQMEEYKSDDKKVERLIYYAKNDA</sequence>
<evidence type="ECO:0000313" key="2">
    <source>
        <dbReference type="Proteomes" id="UP000831460"/>
    </source>
</evidence>
<accession>A0ABY4C0G8</accession>
<dbReference type="Proteomes" id="UP000831460">
    <property type="component" value="Chromosome"/>
</dbReference>
<name>A0ABY4C0G8_9FLAO</name>